<comment type="caution">
    <text evidence="3">The sequence shown here is derived from an EMBL/GenBank/DDBJ whole genome shotgun (WGS) entry which is preliminary data.</text>
</comment>
<name>A0AAD5IVZ7_ACENE</name>
<evidence type="ECO:0000259" key="2">
    <source>
        <dbReference type="SMART" id="SM00768"/>
    </source>
</evidence>
<dbReference type="InterPro" id="IPR012946">
    <property type="entry name" value="X8"/>
</dbReference>
<protein>
    <recommendedName>
        <fullName evidence="2">X8 domain-containing protein</fullName>
    </recommendedName>
</protein>
<gene>
    <name evidence="3" type="ORF">LWI28_022527</name>
</gene>
<accession>A0AAD5IVZ7</accession>
<reference evidence="3" key="2">
    <citation type="submission" date="2023-02" db="EMBL/GenBank/DDBJ databases">
        <authorList>
            <person name="Swenson N.G."/>
            <person name="Wegrzyn J.L."/>
            <person name="Mcevoy S.L."/>
        </authorList>
    </citation>
    <scope>NUCLEOTIDE SEQUENCE</scope>
    <source>
        <strain evidence="3">91603</strain>
        <tissue evidence="3">Leaf</tissue>
    </source>
</reference>
<dbReference type="AlphaFoldDB" id="A0AAD5IVZ7"/>
<evidence type="ECO:0000313" key="4">
    <source>
        <dbReference type="Proteomes" id="UP001064489"/>
    </source>
</evidence>
<evidence type="ECO:0000313" key="3">
    <source>
        <dbReference type="EMBL" id="KAI9178082.1"/>
    </source>
</evidence>
<dbReference type="Proteomes" id="UP001064489">
    <property type="component" value="Chromosome 5"/>
</dbReference>
<dbReference type="SMART" id="SM00768">
    <property type="entry name" value="X8"/>
    <property type="match status" value="1"/>
</dbReference>
<keyword evidence="4" id="KW-1185">Reference proteome</keyword>
<organism evidence="3 4">
    <name type="scientific">Acer negundo</name>
    <name type="common">Box elder</name>
    <dbReference type="NCBI Taxonomy" id="4023"/>
    <lineage>
        <taxon>Eukaryota</taxon>
        <taxon>Viridiplantae</taxon>
        <taxon>Streptophyta</taxon>
        <taxon>Embryophyta</taxon>
        <taxon>Tracheophyta</taxon>
        <taxon>Spermatophyta</taxon>
        <taxon>Magnoliopsida</taxon>
        <taxon>eudicotyledons</taxon>
        <taxon>Gunneridae</taxon>
        <taxon>Pentapetalae</taxon>
        <taxon>rosids</taxon>
        <taxon>malvids</taxon>
        <taxon>Sapindales</taxon>
        <taxon>Sapindaceae</taxon>
        <taxon>Hippocastanoideae</taxon>
        <taxon>Acereae</taxon>
        <taxon>Acer</taxon>
    </lineage>
</organism>
<keyword evidence="1" id="KW-0732">Signal</keyword>
<proteinExistence type="predicted"/>
<evidence type="ECO:0000256" key="1">
    <source>
        <dbReference type="ARBA" id="ARBA00022729"/>
    </source>
</evidence>
<dbReference type="EMBL" id="JAJSOW010000102">
    <property type="protein sequence ID" value="KAI9178082.1"/>
    <property type="molecule type" value="Genomic_DNA"/>
</dbReference>
<feature type="domain" description="X8" evidence="2">
    <location>
        <begin position="20"/>
        <end position="74"/>
    </location>
</feature>
<sequence length="93" mass="10369">MLALLVMSMITRKSDGEFEQWCIADKQTPDDELQGALDWARGGGGGADCSKIQGAAMITELDPKILKHFLACRSFQLGNVLNWKENCRNIFLH</sequence>
<reference evidence="3" key="1">
    <citation type="journal article" date="2022" name="Plant J.">
        <title>Strategies of tolerance reflected in two North American maple genomes.</title>
        <authorList>
            <person name="McEvoy S.L."/>
            <person name="Sezen U.U."/>
            <person name="Trouern-Trend A."/>
            <person name="McMahon S.M."/>
            <person name="Schaberg P.G."/>
            <person name="Yang J."/>
            <person name="Wegrzyn J.L."/>
            <person name="Swenson N.G."/>
        </authorList>
    </citation>
    <scope>NUCLEOTIDE SEQUENCE</scope>
    <source>
        <strain evidence="3">91603</strain>
    </source>
</reference>